<sequence length="355" mass="41450">MKFAFNCRTQANLKELKATMDQPKSDPENYKIHKDDDMMCLIFKPGSLSTFPVSDFQSLGDLTYLGLSGNNLEEIGKDLFTTFPLLKWLDLRNNKLSIFPRFVNHQYLETLLLGSNNLRRLPIELGSFMQLSSLQASDNPLEFPNDTIFLDSGCDIITFLRLCWQQKTEKPDLAVSNEKKVYHNKVKKAECLQPVKQFRNVSNVLVDKIHSNDPIDQVLAEHVTRKLRNIEKQLQKIKDRETLKSWREKYMGQGVARKEIEDSVPFGIDEEYLRMMTRGELHNIRCNMKPKKSIVRRKKTLLNIDEELIKLQESLEKIRNRQTNNDFSLDISQKMIDLKEINEIQKRIKGLQMVN</sequence>
<gene>
    <name evidence="4" type="ORF">NEZAVI_LOCUS13474</name>
</gene>
<dbReference type="AlphaFoldDB" id="A0A9P0HNB5"/>
<dbReference type="InterPro" id="IPR050328">
    <property type="entry name" value="Dev_Immune_Receptor"/>
</dbReference>
<dbReference type="Pfam" id="PF13855">
    <property type="entry name" value="LRR_8"/>
    <property type="match status" value="1"/>
</dbReference>
<dbReference type="OrthoDB" id="40118at2759"/>
<protein>
    <submittedName>
        <fullName evidence="4">Uncharacterized protein</fullName>
    </submittedName>
</protein>
<dbReference type="InterPro" id="IPR001611">
    <property type="entry name" value="Leu-rich_rpt"/>
</dbReference>
<accession>A0A9P0HNB5</accession>
<evidence type="ECO:0000313" key="4">
    <source>
        <dbReference type="EMBL" id="CAH1405226.1"/>
    </source>
</evidence>
<dbReference type="Gene3D" id="3.80.10.10">
    <property type="entry name" value="Ribonuclease Inhibitor"/>
    <property type="match status" value="1"/>
</dbReference>
<evidence type="ECO:0000256" key="2">
    <source>
        <dbReference type="ARBA" id="ARBA00022729"/>
    </source>
</evidence>
<dbReference type="PROSITE" id="PS51450">
    <property type="entry name" value="LRR"/>
    <property type="match status" value="1"/>
</dbReference>
<evidence type="ECO:0000256" key="1">
    <source>
        <dbReference type="ARBA" id="ARBA00022614"/>
    </source>
</evidence>
<proteinExistence type="predicted"/>
<dbReference type="Proteomes" id="UP001152798">
    <property type="component" value="Chromosome 6"/>
</dbReference>
<evidence type="ECO:0000256" key="3">
    <source>
        <dbReference type="ARBA" id="ARBA00022737"/>
    </source>
</evidence>
<dbReference type="PANTHER" id="PTHR24373:SF275">
    <property type="entry name" value="TIR DOMAIN-CONTAINING PROTEIN"/>
    <property type="match status" value="1"/>
</dbReference>
<reference evidence="4" key="1">
    <citation type="submission" date="2022-01" db="EMBL/GenBank/DDBJ databases">
        <authorList>
            <person name="King R."/>
        </authorList>
    </citation>
    <scope>NUCLEOTIDE SEQUENCE</scope>
</reference>
<organism evidence="4 5">
    <name type="scientific">Nezara viridula</name>
    <name type="common">Southern green stink bug</name>
    <name type="synonym">Cimex viridulus</name>
    <dbReference type="NCBI Taxonomy" id="85310"/>
    <lineage>
        <taxon>Eukaryota</taxon>
        <taxon>Metazoa</taxon>
        <taxon>Ecdysozoa</taxon>
        <taxon>Arthropoda</taxon>
        <taxon>Hexapoda</taxon>
        <taxon>Insecta</taxon>
        <taxon>Pterygota</taxon>
        <taxon>Neoptera</taxon>
        <taxon>Paraneoptera</taxon>
        <taxon>Hemiptera</taxon>
        <taxon>Heteroptera</taxon>
        <taxon>Panheteroptera</taxon>
        <taxon>Pentatomomorpha</taxon>
        <taxon>Pentatomoidea</taxon>
        <taxon>Pentatomidae</taxon>
        <taxon>Pentatominae</taxon>
        <taxon>Nezara</taxon>
    </lineage>
</organism>
<name>A0A9P0HNB5_NEZVI</name>
<keyword evidence="1" id="KW-0433">Leucine-rich repeat</keyword>
<dbReference type="InterPro" id="IPR003591">
    <property type="entry name" value="Leu-rich_rpt_typical-subtyp"/>
</dbReference>
<keyword evidence="2" id="KW-0732">Signal</keyword>
<keyword evidence="5" id="KW-1185">Reference proteome</keyword>
<dbReference type="EMBL" id="OV725082">
    <property type="protein sequence ID" value="CAH1405226.1"/>
    <property type="molecule type" value="Genomic_DNA"/>
</dbReference>
<evidence type="ECO:0000313" key="5">
    <source>
        <dbReference type="Proteomes" id="UP001152798"/>
    </source>
</evidence>
<keyword evidence="3" id="KW-0677">Repeat</keyword>
<dbReference type="InterPro" id="IPR032675">
    <property type="entry name" value="LRR_dom_sf"/>
</dbReference>
<dbReference type="SUPFAM" id="SSF52058">
    <property type="entry name" value="L domain-like"/>
    <property type="match status" value="1"/>
</dbReference>
<dbReference type="PANTHER" id="PTHR24373">
    <property type="entry name" value="SLIT RELATED LEUCINE-RICH REPEAT NEURONAL PROTEIN"/>
    <property type="match status" value="1"/>
</dbReference>
<dbReference type="SMART" id="SM00369">
    <property type="entry name" value="LRR_TYP"/>
    <property type="match status" value="3"/>
</dbReference>